<dbReference type="InterPro" id="IPR034026">
    <property type="entry name" value="EssA"/>
</dbReference>
<evidence type="ECO:0000256" key="8">
    <source>
        <dbReference type="SAM" id="SignalP"/>
    </source>
</evidence>
<comment type="subcellular location">
    <subcellularLocation>
        <location evidence="1">Cell membrane</location>
        <topology evidence="1">Single-pass membrane protein</topology>
    </subcellularLocation>
</comment>
<reference evidence="9 10" key="1">
    <citation type="submission" date="2018-06" db="EMBL/GenBank/DDBJ databases">
        <authorList>
            <consortium name="Pathogen Informatics"/>
            <person name="Doyle S."/>
        </authorList>
    </citation>
    <scope>NUCLEOTIDE SEQUENCE [LARGE SCALE GENOMIC DNA]</scope>
    <source>
        <strain evidence="10">ATCC 11859 / DSM 33 / NCIB 8841 / NCTC 4822</strain>
    </source>
</reference>
<gene>
    <name evidence="9" type="ORF">NCTC4822_00093</name>
</gene>
<feature type="chain" id="PRO_5016674205" evidence="8">
    <location>
        <begin position="28"/>
        <end position="163"/>
    </location>
</feature>
<dbReference type="Proteomes" id="UP000254519">
    <property type="component" value="Unassembled WGS sequence"/>
</dbReference>
<evidence type="ECO:0000256" key="1">
    <source>
        <dbReference type="ARBA" id="ARBA00004162"/>
    </source>
</evidence>
<dbReference type="Pfam" id="PF10661">
    <property type="entry name" value="EssA"/>
    <property type="match status" value="1"/>
</dbReference>
<evidence type="ECO:0000256" key="6">
    <source>
        <dbReference type="ARBA" id="ARBA00023136"/>
    </source>
</evidence>
<dbReference type="AlphaFoldDB" id="A0A380BD39"/>
<dbReference type="NCBIfam" id="TIGR03927">
    <property type="entry name" value="T7SS_EssA_Firm"/>
    <property type="match status" value="1"/>
</dbReference>
<evidence type="ECO:0000256" key="2">
    <source>
        <dbReference type="ARBA" id="ARBA00008570"/>
    </source>
</evidence>
<evidence type="ECO:0000256" key="7">
    <source>
        <dbReference type="SAM" id="Phobius"/>
    </source>
</evidence>
<keyword evidence="3" id="KW-1003">Cell membrane</keyword>
<sequence>MKRQLKRASMWSLFICLFMMFPLQTFGEGTTNSDGKMRFKTERIGEKEGVQSNKETELEKIAPDLFKEETIEAIEKKQQELKSEVENLEKILFKTSKITDSSIQDTKKSLFANDYQAPKALAEMDDSEVSEEGISSNVILYGLLGTVILLCGGIFTYMQKVLG</sequence>
<evidence type="ECO:0000256" key="3">
    <source>
        <dbReference type="ARBA" id="ARBA00022475"/>
    </source>
</evidence>
<evidence type="ECO:0000256" key="4">
    <source>
        <dbReference type="ARBA" id="ARBA00022692"/>
    </source>
</evidence>
<dbReference type="EMBL" id="UGYZ01000002">
    <property type="protein sequence ID" value="SUI98295.1"/>
    <property type="molecule type" value="Genomic_DNA"/>
</dbReference>
<feature type="signal peptide" evidence="8">
    <location>
        <begin position="1"/>
        <end position="27"/>
    </location>
</feature>
<feature type="transmembrane region" description="Helical" evidence="7">
    <location>
        <begin position="138"/>
        <end position="158"/>
    </location>
</feature>
<keyword evidence="10" id="KW-1185">Reference proteome</keyword>
<dbReference type="InterPro" id="IPR018920">
    <property type="entry name" value="EssA/YueC"/>
</dbReference>
<proteinExistence type="inferred from homology"/>
<keyword evidence="8" id="KW-0732">Signal</keyword>
<dbReference type="GO" id="GO:0005886">
    <property type="term" value="C:plasma membrane"/>
    <property type="evidence" value="ECO:0007669"/>
    <property type="project" value="UniProtKB-SubCell"/>
</dbReference>
<name>A0A380BD39_SPOPA</name>
<keyword evidence="5 7" id="KW-1133">Transmembrane helix</keyword>
<evidence type="ECO:0000256" key="5">
    <source>
        <dbReference type="ARBA" id="ARBA00022989"/>
    </source>
</evidence>
<dbReference type="RefSeq" id="WP_115359659.1">
    <property type="nucleotide sequence ID" value="NZ_CP038012.1"/>
</dbReference>
<keyword evidence="6 7" id="KW-0472">Membrane</keyword>
<comment type="similarity">
    <text evidence="2">Belongs to the EssA family.</text>
</comment>
<accession>A0A380BD39</accession>
<organism evidence="9 10">
    <name type="scientific">Sporosarcina pasteurii</name>
    <name type="common">Bacillus pasteurii</name>
    <dbReference type="NCBI Taxonomy" id="1474"/>
    <lineage>
        <taxon>Bacteria</taxon>
        <taxon>Bacillati</taxon>
        <taxon>Bacillota</taxon>
        <taxon>Bacilli</taxon>
        <taxon>Bacillales</taxon>
        <taxon>Caryophanaceae</taxon>
        <taxon>Sporosarcina</taxon>
    </lineage>
</organism>
<evidence type="ECO:0000313" key="10">
    <source>
        <dbReference type="Proteomes" id="UP000254519"/>
    </source>
</evidence>
<dbReference type="OrthoDB" id="2870878at2"/>
<protein>
    <submittedName>
        <fullName evidence="9">Type VII secretion protein EssA</fullName>
    </submittedName>
</protein>
<evidence type="ECO:0000313" key="9">
    <source>
        <dbReference type="EMBL" id="SUI98295.1"/>
    </source>
</evidence>
<keyword evidence="4 7" id="KW-0812">Transmembrane</keyword>